<dbReference type="Pfam" id="PF00528">
    <property type="entry name" value="BPD_transp_1"/>
    <property type="match status" value="1"/>
</dbReference>
<name>A0ABU8SEI2_9LACO</name>
<dbReference type="SUPFAM" id="SSF161098">
    <property type="entry name" value="MetI-like"/>
    <property type="match status" value="1"/>
</dbReference>
<accession>A0ABU8SEI2</accession>
<feature type="transmembrane region" description="Helical" evidence="7">
    <location>
        <begin position="29"/>
        <end position="53"/>
    </location>
</feature>
<evidence type="ECO:0000256" key="4">
    <source>
        <dbReference type="ARBA" id="ARBA00022692"/>
    </source>
</evidence>
<feature type="transmembrane region" description="Helical" evidence="7">
    <location>
        <begin position="74"/>
        <end position="95"/>
    </location>
</feature>
<feature type="transmembrane region" description="Helical" evidence="7">
    <location>
        <begin position="172"/>
        <end position="193"/>
    </location>
</feature>
<dbReference type="EMBL" id="JAWMWG010000001">
    <property type="protein sequence ID" value="MEJ6347797.1"/>
    <property type="molecule type" value="Genomic_DNA"/>
</dbReference>
<evidence type="ECO:0000256" key="3">
    <source>
        <dbReference type="ARBA" id="ARBA00022475"/>
    </source>
</evidence>
<evidence type="ECO:0000256" key="2">
    <source>
        <dbReference type="ARBA" id="ARBA00022448"/>
    </source>
</evidence>
<keyword evidence="3" id="KW-1003">Cell membrane</keyword>
<evidence type="ECO:0000256" key="1">
    <source>
        <dbReference type="ARBA" id="ARBA00004651"/>
    </source>
</evidence>
<dbReference type="InterPro" id="IPR000515">
    <property type="entry name" value="MetI-like"/>
</dbReference>
<dbReference type="Gene3D" id="1.10.3720.10">
    <property type="entry name" value="MetI-like"/>
    <property type="match status" value="1"/>
</dbReference>
<evidence type="ECO:0000313" key="10">
    <source>
        <dbReference type="Proteomes" id="UP001377804"/>
    </source>
</evidence>
<evidence type="ECO:0000313" key="9">
    <source>
        <dbReference type="EMBL" id="MEJ6347797.1"/>
    </source>
</evidence>
<reference evidence="9 10" key="1">
    <citation type="submission" date="2023-10" db="EMBL/GenBank/DDBJ databases">
        <title>Holzapfeliella saturejae sp. nov. isolated from Satureja montana flowers.</title>
        <authorList>
            <person name="Alcantara C."/>
            <person name="Zuniga M."/>
            <person name="Landete J.M."/>
            <person name="Monedero V."/>
        </authorList>
    </citation>
    <scope>NUCLEOTIDE SEQUENCE [LARGE SCALE GENOMIC DNA]</scope>
    <source>
        <strain evidence="9 10">He02</strain>
    </source>
</reference>
<keyword evidence="2 7" id="KW-0813">Transport</keyword>
<evidence type="ECO:0000256" key="5">
    <source>
        <dbReference type="ARBA" id="ARBA00022989"/>
    </source>
</evidence>
<dbReference type="PANTHER" id="PTHR30450:SF1">
    <property type="entry name" value="D-METHIONINE TRANSPORT SYSTEM PERMEASE PROTEIN METI-RELATED"/>
    <property type="match status" value="1"/>
</dbReference>
<proteinExistence type="inferred from homology"/>
<keyword evidence="10" id="KW-1185">Reference proteome</keyword>
<gene>
    <name evidence="9" type="ORF">R4Y45_00785</name>
</gene>
<evidence type="ECO:0000256" key="7">
    <source>
        <dbReference type="RuleBase" id="RU363032"/>
    </source>
</evidence>
<keyword evidence="4 7" id="KW-0812">Transmembrane</keyword>
<feature type="transmembrane region" description="Helical" evidence="7">
    <location>
        <begin position="200"/>
        <end position="219"/>
    </location>
</feature>
<dbReference type="Proteomes" id="UP001377804">
    <property type="component" value="Unassembled WGS sequence"/>
</dbReference>
<evidence type="ECO:0000256" key="6">
    <source>
        <dbReference type="ARBA" id="ARBA00023136"/>
    </source>
</evidence>
<dbReference type="InterPro" id="IPR035906">
    <property type="entry name" value="MetI-like_sf"/>
</dbReference>
<protein>
    <submittedName>
        <fullName evidence="9">Methionine ABC transporter permease</fullName>
    </submittedName>
</protein>
<dbReference type="PROSITE" id="PS50928">
    <property type="entry name" value="ABC_TM1"/>
    <property type="match status" value="1"/>
</dbReference>
<comment type="subcellular location">
    <subcellularLocation>
        <location evidence="1 7">Cell membrane</location>
        <topology evidence="1 7">Multi-pass membrane protein</topology>
    </subcellularLocation>
</comment>
<keyword evidence="6 7" id="KW-0472">Membrane</keyword>
<organism evidence="9 10">
    <name type="scientific">Holzapfeliella saturejae</name>
    <dbReference type="NCBI Taxonomy" id="3082953"/>
    <lineage>
        <taxon>Bacteria</taxon>
        <taxon>Bacillati</taxon>
        <taxon>Bacillota</taxon>
        <taxon>Bacilli</taxon>
        <taxon>Lactobacillales</taxon>
        <taxon>Lactobacillaceae</taxon>
        <taxon>Holzapfeliella</taxon>
    </lineage>
</organism>
<sequence length="228" mass="24501">MDFLKQYIPNVFDNWYGDYGFEGAISQTLYMTLVSAVIAGVIGLAVGLILVITEDGAIAENKTIYNITDKIVNVLRSIPFIILLALIGPLTKLIVGTTIGPQGALVPLVIGTFPFYARQVQNALVQVDKGVIEAAQSMGESNFGIVWSVYLKEGLPDLIRASTLTMISLTNLTAMAGAVGAGGLGSLALDIGYKRFQNDVTIVATLMVLLFVFLIQFIGDRITKKVSH</sequence>
<comment type="caution">
    <text evidence="9">The sequence shown here is derived from an EMBL/GenBank/DDBJ whole genome shotgun (WGS) entry which is preliminary data.</text>
</comment>
<keyword evidence="5 7" id="KW-1133">Transmembrane helix</keyword>
<comment type="similarity">
    <text evidence="7">Belongs to the binding-protein-dependent transport system permease family.</text>
</comment>
<evidence type="ECO:0000259" key="8">
    <source>
        <dbReference type="PROSITE" id="PS50928"/>
    </source>
</evidence>
<dbReference type="RefSeq" id="WP_339968314.1">
    <property type="nucleotide sequence ID" value="NZ_JAWMWG010000001.1"/>
</dbReference>
<dbReference type="CDD" id="cd06261">
    <property type="entry name" value="TM_PBP2"/>
    <property type="match status" value="1"/>
</dbReference>
<dbReference type="PANTHER" id="PTHR30450">
    <property type="entry name" value="ABC TRANSPORTER PERMEASE"/>
    <property type="match status" value="1"/>
</dbReference>
<feature type="domain" description="ABC transmembrane type-1" evidence="8">
    <location>
        <begin position="25"/>
        <end position="219"/>
    </location>
</feature>
<dbReference type="InterPro" id="IPR051322">
    <property type="entry name" value="AA_ABC_Transporter_Permease"/>
</dbReference>